<dbReference type="Proteomes" id="UP000663836">
    <property type="component" value="Unassembled WGS sequence"/>
</dbReference>
<proteinExistence type="predicted"/>
<evidence type="ECO:0000313" key="3">
    <source>
        <dbReference type="EMBL" id="CAF3853446.1"/>
    </source>
</evidence>
<gene>
    <name evidence="3" type="ORF">JBS370_LOCUS18377</name>
    <name evidence="2" type="ORF">JXQ802_LOCUS19427</name>
</gene>
<feature type="compositionally biased region" description="Polar residues" evidence="1">
    <location>
        <begin position="158"/>
        <end position="170"/>
    </location>
</feature>
<dbReference type="EMBL" id="CAJNOL010000532">
    <property type="protein sequence ID" value="CAF1105443.1"/>
    <property type="molecule type" value="Genomic_DNA"/>
</dbReference>
<evidence type="ECO:0000313" key="4">
    <source>
        <dbReference type="Proteomes" id="UP000663836"/>
    </source>
</evidence>
<accession>A0A819EMI1</accession>
<protein>
    <submittedName>
        <fullName evidence="3">Uncharacterized protein</fullName>
    </submittedName>
</protein>
<dbReference type="AlphaFoldDB" id="A0A819EMI1"/>
<sequence length="170" mass="18759">MGAKLGKSKSLLISEKINEQDKSMITNSNNHTNGTIITLEKKFKKNTEKSSNKKSSNTKVDKYTSTDGGIISPLPSSSIKQLVDGSRCNNLLSDVHTVETNSIYQSETPSKDVLEFRNACIRRGIISPETNNFILLTSKEQNYQVNTVNESTNETTTRAVGTNNAQVQNE</sequence>
<feature type="region of interest" description="Disordered" evidence="1">
    <location>
        <begin position="45"/>
        <end position="67"/>
    </location>
</feature>
<dbReference type="Proteomes" id="UP000663870">
    <property type="component" value="Unassembled WGS sequence"/>
</dbReference>
<reference evidence="3" key="1">
    <citation type="submission" date="2021-02" db="EMBL/GenBank/DDBJ databases">
        <authorList>
            <person name="Nowell W R."/>
        </authorList>
    </citation>
    <scope>NUCLEOTIDE SEQUENCE</scope>
</reference>
<name>A0A819EMI1_9BILA</name>
<dbReference type="EMBL" id="CAJOBD010002073">
    <property type="protein sequence ID" value="CAF3853446.1"/>
    <property type="molecule type" value="Genomic_DNA"/>
</dbReference>
<organism evidence="3 4">
    <name type="scientific">Rotaria sordida</name>
    <dbReference type="NCBI Taxonomy" id="392033"/>
    <lineage>
        <taxon>Eukaryota</taxon>
        <taxon>Metazoa</taxon>
        <taxon>Spiralia</taxon>
        <taxon>Gnathifera</taxon>
        <taxon>Rotifera</taxon>
        <taxon>Eurotatoria</taxon>
        <taxon>Bdelloidea</taxon>
        <taxon>Philodinida</taxon>
        <taxon>Philodinidae</taxon>
        <taxon>Rotaria</taxon>
    </lineage>
</organism>
<keyword evidence="5" id="KW-1185">Reference proteome</keyword>
<evidence type="ECO:0000313" key="5">
    <source>
        <dbReference type="Proteomes" id="UP000663870"/>
    </source>
</evidence>
<evidence type="ECO:0000313" key="2">
    <source>
        <dbReference type="EMBL" id="CAF1105443.1"/>
    </source>
</evidence>
<evidence type="ECO:0000256" key="1">
    <source>
        <dbReference type="SAM" id="MobiDB-lite"/>
    </source>
</evidence>
<feature type="region of interest" description="Disordered" evidence="1">
    <location>
        <begin position="150"/>
        <end position="170"/>
    </location>
</feature>
<comment type="caution">
    <text evidence="3">The sequence shown here is derived from an EMBL/GenBank/DDBJ whole genome shotgun (WGS) entry which is preliminary data.</text>
</comment>